<proteinExistence type="predicted"/>
<evidence type="ECO:0000256" key="1">
    <source>
        <dbReference type="ARBA" id="ARBA00022553"/>
    </source>
</evidence>
<evidence type="ECO:0000256" key="4">
    <source>
        <dbReference type="ARBA" id="ARBA00023125"/>
    </source>
</evidence>
<keyword evidence="2" id="KW-0902">Two-component regulatory system</keyword>
<name>A0A1F6NIN0_9BACT</name>
<dbReference type="SUPFAM" id="SSF52172">
    <property type="entry name" value="CheY-like"/>
    <property type="match status" value="1"/>
</dbReference>
<sequence length="124" mass="13933">MPKKLLIVEDEPALLKALAIKFAREKFEIITASDGEVGLEMALHEHPDLILLDIIMPKMDGMTVLNRLRVDSWGKKVPVIILTNLSDDAKVAEAIKQGTHDYLVKSDWDIGDVVMKVRNRLGMK</sequence>
<reference evidence="8 9" key="1">
    <citation type="journal article" date="2016" name="Nat. Commun.">
        <title>Thousands of microbial genomes shed light on interconnected biogeochemical processes in an aquifer system.</title>
        <authorList>
            <person name="Anantharaman K."/>
            <person name="Brown C.T."/>
            <person name="Hug L.A."/>
            <person name="Sharon I."/>
            <person name="Castelle C.J."/>
            <person name="Probst A.J."/>
            <person name="Thomas B.C."/>
            <person name="Singh A."/>
            <person name="Wilkins M.J."/>
            <person name="Karaoz U."/>
            <person name="Brodie E.L."/>
            <person name="Williams K.H."/>
            <person name="Hubbard S.S."/>
            <person name="Banfield J.F."/>
        </authorList>
    </citation>
    <scope>NUCLEOTIDE SEQUENCE [LARGE SCALE GENOMIC DNA]</scope>
</reference>
<evidence type="ECO:0000256" key="3">
    <source>
        <dbReference type="ARBA" id="ARBA00023015"/>
    </source>
</evidence>
<dbReference type="InterPro" id="IPR050595">
    <property type="entry name" value="Bact_response_regulator"/>
</dbReference>
<evidence type="ECO:0000259" key="7">
    <source>
        <dbReference type="PROSITE" id="PS50110"/>
    </source>
</evidence>
<dbReference type="FunFam" id="3.40.50.2300:FF:000001">
    <property type="entry name" value="DNA-binding response regulator PhoB"/>
    <property type="match status" value="1"/>
</dbReference>
<dbReference type="Gene3D" id="3.40.50.2300">
    <property type="match status" value="1"/>
</dbReference>
<dbReference type="InterPro" id="IPR011006">
    <property type="entry name" value="CheY-like_superfamily"/>
</dbReference>
<feature type="domain" description="Response regulatory" evidence="7">
    <location>
        <begin position="4"/>
        <end position="120"/>
    </location>
</feature>
<keyword evidence="5" id="KW-0804">Transcription</keyword>
<evidence type="ECO:0000256" key="2">
    <source>
        <dbReference type="ARBA" id="ARBA00023012"/>
    </source>
</evidence>
<protein>
    <recommendedName>
        <fullName evidence="7">Response regulatory domain-containing protein</fullName>
    </recommendedName>
</protein>
<dbReference type="GO" id="GO:0000160">
    <property type="term" value="P:phosphorelay signal transduction system"/>
    <property type="evidence" value="ECO:0007669"/>
    <property type="project" value="UniProtKB-KW"/>
</dbReference>
<feature type="modified residue" description="4-aspartylphosphate" evidence="6">
    <location>
        <position position="53"/>
    </location>
</feature>
<dbReference type="PANTHER" id="PTHR44591">
    <property type="entry name" value="STRESS RESPONSE REGULATOR PROTEIN 1"/>
    <property type="match status" value="1"/>
</dbReference>
<evidence type="ECO:0000256" key="5">
    <source>
        <dbReference type="ARBA" id="ARBA00023163"/>
    </source>
</evidence>
<dbReference type="PANTHER" id="PTHR44591:SF3">
    <property type="entry name" value="RESPONSE REGULATORY DOMAIN-CONTAINING PROTEIN"/>
    <property type="match status" value="1"/>
</dbReference>
<dbReference type="PROSITE" id="PS50110">
    <property type="entry name" value="RESPONSE_REGULATORY"/>
    <property type="match status" value="1"/>
</dbReference>
<dbReference type="InterPro" id="IPR001789">
    <property type="entry name" value="Sig_transdc_resp-reg_receiver"/>
</dbReference>
<keyword evidence="1 6" id="KW-0597">Phosphoprotein</keyword>
<comment type="caution">
    <text evidence="8">The sequence shown here is derived from an EMBL/GenBank/DDBJ whole genome shotgun (WGS) entry which is preliminary data.</text>
</comment>
<accession>A0A1F6NIN0</accession>
<dbReference type="Proteomes" id="UP000177803">
    <property type="component" value="Unassembled WGS sequence"/>
</dbReference>
<gene>
    <name evidence="8" type="ORF">A2261_01285</name>
</gene>
<keyword evidence="4" id="KW-0238">DNA-binding</keyword>
<organism evidence="8 9">
    <name type="scientific">Candidatus Magasanikbacteria bacterium RIFOXYA2_FULL_44_8</name>
    <dbReference type="NCBI Taxonomy" id="1798696"/>
    <lineage>
        <taxon>Bacteria</taxon>
        <taxon>Candidatus Magasanikiibacteriota</taxon>
    </lineage>
</organism>
<evidence type="ECO:0000256" key="6">
    <source>
        <dbReference type="PROSITE-ProRule" id="PRU00169"/>
    </source>
</evidence>
<dbReference type="SMART" id="SM00448">
    <property type="entry name" value="REC"/>
    <property type="match status" value="1"/>
</dbReference>
<evidence type="ECO:0000313" key="8">
    <source>
        <dbReference type="EMBL" id="OGH83695.1"/>
    </source>
</evidence>
<dbReference type="CDD" id="cd17574">
    <property type="entry name" value="REC_OmpR"/>
    <property type="match status" value="1"/>
</dbReference>
<dbReference type="AlphaFoldDB" id="A0A1F6NIN0"/>
<dbReference type="GO" id="GO:0003677">
    <property type="term" value="F:DNA binding"/>
    <property type="evidence" value="ECO:0007669"/>
    <property type="project" value="UniProtKB-KW"/>
</dbReference>
<keyword evidence="3" id="KW-0805">Transcription regulation</keyword>
<dbReference type="EMBL" id="MFQR01000071">
    <property type="protein sequence ID" value="OGH83695.1"/>
    <property type="molecule type" value="Genomic_DNA"/>
</dbReference>
<dbReference type="Pfam" id="PF00072">
    <property type="entry name" value="Response_reg"/>
    <property type="match status" value="1"/>
</dbReference>
<evidence type="ECO:0000313" key="9">
    <source>
        <dbReference type="Proteomes" id="UP000177803"/>
    </source>
</evidence>